<dbReference type="InterPro" id="IPR033138">
    <property type="entry name" value="Cu_oxidase_CS"/>
</dbReference>
<evidence type="ECO:0000256" key="12">
    <source>
        <dbReference type="SAM" id="MobiDB-lite"/>
    </source>
</evidence>
<evidence type="ECO:0000313" key="18">
    <source>
        <dbReference type="Proteomes" id="UP000008370"/>
    </source>
</evidence>
<evidence type="ECO:0000256" key="5">
    <source>
        <dbReference type="ARBA" id="ARBA00012297"/>
    </source>
</evidence>
<comment type="cofactor">
    <cofactor evidence="2">
        <name>Cu cation</name>
        <dbReference type="ChEBI" id="CHEBI:23378"/>
    </cofactor>
</comment>
<evidence type="ECO:0000256" key="2">
    <source>
        <dbReference type="ARBA" id="ARBA00001935"/>
    </source>
</evidence>
<gene>
    <name evidence="17" type="ORF">PHACADRAFT_100639</name>
</gene>
<organism evidence="17 18">
    <name type="scientific">Phanerochaete carnosa (strain HHB-10118-sp)</name>
    <name type="common">White-rot fungus</name>
    <name type="synonym">Peniophora carnosa</name>
    <dbReference type="NCBI Taxonomy" id="650164"/>
    <lineage>
        <taxon>Eukaryota</taxon>
        <taxon>Fungi</taxon>
        <taxon>Dikarya</taxon>
        <taxon>Basidiomycota</taxon>
        <taxon>Agaricomycotina</taxon>
        <taxon>Agaricomycetes</taxon>
        <taxon>Polyporales</taxon>
        <taxon>Phanerochaetaceae</taxon>
        <taxon>Phanerochaete</taxon>
    </lineage>
</organism>
<reference evidence="17 18" key="1">
    <citation type="journal article" date="2012" name="BMC Genomics">
        <title>Comparative genomics of the white-rot fungi, Phanerochaete carnosa and P. chrysosporium, to elucidate the genetic basis of the distinct wood types they colonize.</title>
        <authorList>
            <person name="Suzuki H."/>
            <person name="MacDonald J."/>
            <person name="Syed K."/>
            <person name="Salamov A."/>
            <person name="Hori C."/>
            <person name="Aerts A."/>
            <person name="Henrissat B."/>
            <person name="Wiebenga A."/>
            <person name="vanKuyk P.A."/>
            <person name="Barry K."/>
            <person name="Lindquist E."/>
            <person name="LaButti K."/>
            <person name="Lapidus A."/>
            <person name="Lucas S."/>
            <person name="Coutinho P."/>
            <person name="Gong Y."/>
            <person name="Samejima M."/>
            <person name="Mahadevan R."/>
            <person name="Abou-Zaid M."/>
            <person name="de Vries R.P."/>
            <person name="Igarashi K."/>
            <person name="Yadav J.S."/>
            <person name="Grigoriev I.V."/>
            <person name="Master E.R."/>
        </authorList>
    </citation>
    <scope>NUCLEOTIDE SEQUENCE [LARGE SCALE GENOMIC DNA]</scope>
    <source>
        <strain evidence="17 18">HHB-10118-sp</strain>
    </source>
</reference>
<dbReference type="Pfam" id="PF07732">
    <property type="entry name" value="Cu-oxidase_3"/>
    <property type="match status" value="1"/>
</dbReference>
<dbReference type="HOGENOM" id="CLU_006504_7_1_1"/>
<dbReference type="Proteomes" id="UP000008370">
    <property type="component" value="Unassembled WGS sequence"/>
</dbReference>
<evidence type="ECO:0000256" key="7">
    <source>
        <dbReference type="ARBA" id="ARBA00022723"/>
    </source>
</evidence>
<keyword evidence="11" id="KW-0325">Glycoprotein</keyword>
<dbReference type="KEGG" id="pco:PHACADRAFT_100639"/>
<dbReference type="SUPFAM" id="SSF49503">
    <property type="entry name" value="Cupredoxins"/>
    <property type="match status" value="3"/>
</dbReference>
<dbReference type="InterPro" id="IPR045087">
    <property type="entry name" value="Cu-oxidase_fam"/>
</dbReference>
<keyword evidence="10" id="KW-1015">Disulfide bond</keyword>
<keyword evidence="13" id="KW-0732">Signal</keyword>
<evidence type="ECO:0000256" key="8">
    <source>
        <dbReference type="ARBA" id="ARBA00023002"/>
    </source>
</evidence>
<feature type="chain" id="PRO_5003889962" description="laccase" evidence="13">
    <location>
        <begin position="26"/>
        <end position="574"/>
    </location>
</feature>
<dbReference type="InterPro" id="IPR001117">
    <property type="entry name" value="Cu-oxidase_2nd"/>
</dbReference>
<dbReference type="PANTHER" id="PTHR11709:SF511">
    <property type="entry name" value="LACCASE"/>
    <property type="match status" value="1"/>
</dbReference>
<dbReference type="Pfam" id="PF07731">
    <property type="entry name" value="Cu-oxidase_2"/>
    <property type="match status" value="1"/>
</dbReference>
<dbReference type="GO" id="GO:0005507">
    <property type="term" value="F:copper ion binding"/>
    <property type="evidence" value="ECO:0007669"/>
    <property type="project" value="InterPro"/>
</dbReference>
<dbReference type="InParanoid" id="K5VN91"/>
<dbReference type="GeneID" id="18907166"/>
<comment type="catalytic activity">
    <reaction evidence="1">
        <text>4 hydroquinone + O2 = 4 benzosemiquinone + 2 H2O</text>
        <dbReference type="Rhea" id="RHEA:11276"/>
        <dbReference type="ChEBI" id="CHEBI:15377"/>
        <dbReference type="ChEBI" id="CHEBI:15379"/>
        <dbReference type="ChEBI" id="CHEBI:17594"/>
        <dbReference type="ChEBI" id="CHEBI:17977"/>
        <dbReference type="EC" id="1.10.3.2"/>
    </reaction>
</comment>
<proteinExistence type="inferred from homology"/>
<dbReference type="FunFam" id="2.60.40.420:FF:000045">
    <property type="entry name" value="Laccase 2"/>
    <property type="match status" value="1"/>
</dbReference>
<evidence type="ECO:0000313" key="17">
    <source>
        <dbReference type="EMBL" id="EKM52908.1"/>
    </source>
</evidence>
<accession>K5VN91</accession>
<evidence type="ECO:0000259" key="16">
    <source>
        <dbReference type="Pfam" id="PF07732"/>
    </source>
</evidence>
<evidence type="ECO:0000256" key="9">
    <source>
        <dbReference type="ARBA" id="ARBA00023008"/>
    </source>
</evidence>
<keyword evidence="6" id="KW-0964">Secreted</keyword>
<keyword evidence="9" id="KW-0186">Copper</keyword>
<dbReference type="OrthoDB" id="2121828at2759"/>
<dbReference type="EMBL" id="JH930475">
    <property type="protein sequence ID" value="EKM52908.1"/>
    <property type="molecule type" value="Genomic_DNA"/>
</dbReference>
<comment type="similarity">
    <text evidence="4">Belongs to the multicopper oxidase family.</text>
</comment>
<evidence type="ECO:0000256" key="3">
    <source>
        <dbReference type="ARBA" id="ARBA00004613"/>
    </source>
</evidence>
<dbReference type="InterPro" id="IPR011707">
    <property type="entry name" value="Cu-oxidase-like_N"/>
</dbReference>
<dbReference type="GO" id="GO:0052716">
    <property type="term" value="F:hydroquinone:oxygen oxidoreductase activity"/>
    <property type="evidence" value="ECO:0007669"/>
    <property type="project" value="UniProtKB-EC"/>
</dbReference>
<dbReference type="PROSITE" id="PS00080">
    <property type="entry name" value="MULTICOPPER_OXIDASE2"/>
    <property type="match status" value="1"/>
</dbReference>
<evidence type="ECO:0000256" key="6">
    <source>
        <dbReference type="ARBA" id="ARBA00022525"/>
    </source>
</evidence>
<dbReference type="InterPro" id="IPR011706">
    <property type="entry name" value="Cu-oxidase_C"/>
</dbReference>
<dbReference type="Pfam" id="PF00394">
    <property type="entry name" value="Cu-oxidase"/>
    <property type="match status" value="1"/>
</dbReference>
<evidence type="ECO:0000259" key="15">
    <source>
        <dbReference type="Pfam" id="PF07731"/>
    </source>
</evidence>
<evidence type="ECO:0000256" key="1">
    <source>
        <dbReference type="ARBA" id="ARBA00000349"/>
    </source>
</evidence>
<feature type="domain" description="Plastocyanin-like" evidence="15">
    <location>
        <begin position="431"/>
        <end position="555"/>
    </location>
</feature>
<dbReference type="InterPro" id="IPR002355">
    <property type="entry name" value="Cu_oxidase_Cu_BS"/>
</dbReference>
<evidence type="ECO:0000256" key="4">
    <source>
        <dbReference type="ARBA" id="ARBA00010609"/>
    </source>
</evidence>
<dbReference type="PANTHER" id="PTHR11709">
    <property type="entry name" value="MULTI-COPPER OXIDASE"/>
    <property type="match status" value="1"/>
</dbReference>
<feature type="signal peptide" evidence="13">
    <location>
        <begin position="1"/>
        <end position="25"/>
    </location>
</feature>
<keyword evidence="18" id="KW-1185">Reference proteome</keyword>
<dbReference type="AlphaFoldDB" id="K5VN91"/>
<sequence>MRYVALCIPLIIASMALALVTGAEARALPHESPASSSLTRRADTVSVPSADNFVVGSIIGQAPTTRNFNFVVSEMDGAPDGFNKTMLVVNGLFPGPTIEANQGDQIVVTVTNQLSTRTTIHWHGLYQNGTNYYDGTASVTECGIPPGESLTYDFSVAEFSGTTWWHLQLTHVDTQYTDGIEGALIIHPTSYPSNFPTWDEDLVVELADVYHTISSTIVSEYLSGTSSPSGQSGLALETPDSGAINGIGQYDGSTNYFDFNLQPNKTYRLRLIHEGSAAQIRFSIDYHALTVIEADSTLTEPYTVEGITLAVAQRYSVLITTNQTAEPQGNYWIRAELISGLTVSGTNSDIRGIIRYDNSTDTPTTSTDPGVPNSGLSDLNVASLTPAISNTPPSSTKSYTVDFSIGVTSSGGAIAAMNGTSWTPLSGTSTLLQIVDAAKNGSTYAAEGSSVEPDNQFIITEDDIQVVDLLLVNTGPGAHPFHLHGHTPYVMGFGTGSFDGTGLNTVNPITRDTYLVPSGGWLMARFITDNPGIWTIHCHIAWHMAAGLLMQVNSLPSKSSQFDIPQAILDQCSA</sequence>
<keyword evidence="7" id="KW-0479">Metal-binding</keyword>
<dbReference type="STRING" id="650164.K5VN91"/>
<dbReference type="CDD" id="cd13857">
    <property type="entry name" value="CuRO_1_Diphenol_Ox"/>
    <property type="match status" value="1"/>
</dbReference>
<comment type="subcellular location">
    <subcellularLocation>
        <location evidence="3">Secreted</location>
    </subcellularLocation>
</comment>
<feature type="domain" description="Plastocyanin-like" evidence="14">
    <location>
        <begin position="200"/>
        <end position="359"/>
    </location>
</feature>
<protein>
    <recommendedName>
        <fullName evidence="5">laccase</fullName>
        <ecNumber evidence="5">1.10.3.2</ecNumber>
    </recommendedName>
</protein>
<dbReference type="InterPro" id="IPR008972">
    <property type="entry name" value="Cupredoxin"/>
</dbReference>
<dbReference type="GO" id="GO:0005576">
    <property type="term" value="C:extracellular region"/>
    <property type="evidence" value="ECO:0007669"/>
    <property type="project" value="UniProtKB-SubCell"/>
</dbReference>
<feature type="domain" description="Plastocyanin-like" evidence="16">
    <location>
        <begin position="77"/>
        <end position="189"/>
    </location>
</feature>
<evidence type="ECO:0000256" key="10">
    <source>
        <dbReference type="ARBA" id="ARBA00023157"/>
    </source>
</evidence>
<evidence type="ECO:0000256" key="11">
    <source>
        <dbReference type="ARBA" id="ARBA00023180"/>
    </source>
</evidence>
<dbReference type="CDD" id="cd13910">
    <property type="entry name" value="CuRO_3_MCO_like_4"/>
    <property type="match status" value="1"/>
</dbReference>
<keyword evidence="8" id="KW-0560">Oxidoreductase</keyword>
<feature type="compositionally biased region" description="Low complexity" evidence="12">
    <location>
        <begin position="359"/>
        <end position="369"/>
    </location>
</feature>
<dbReference type="RefSeq" id="XP_007399236.1">
    <property type="nucleotide sequence ID" value="XM_007399174.1"/>
</dbReference>
<feature type="region of interest" description="Disordered" evidence="12">
    <location>
        <begin position="356"/>
        <end position="375"/>
    </location>
</feature>
<dbReference type="PROSITE" id="PS00079">
    <property type="entry name" value="MULTICOPPER_OXIDASE1"/>
    <property type="match status" value="1"/>
</dbReference>
<dbReference type="EC" id="1.10.3.2" evidence="5"/>
<evidence type="ECO:0000259" key="14">
    <source>
        <dbReference type="Pfam" id="PF00394"/>
    </source>
</evidence>
<evidence type="ECO:0000256" key="13">
    <source>
        <dbReference type="SAM" id="SignalP"/>
    </source>
</evidence>
<dbReference type="Gene3D" id="2.60.40.420">
    <property type="entry name" value="Cupredoxins - blue copper proteins"/>
    <property type="match status" value="3"/>
</dbReference>
<name>K5VN91_PHACS</name>